<reference evidence="2 3" key="1">
    <citation type="submission" date="2024-01" db="EMBL/GenBank/DDBJ databases">
        <authorList>
            <person name="Waweru B."/>
        </authorList>
    </citation>
    <scope>NUCLEOTIDE SEQUENCE [LARGE SCALE GENOMIC DNA]</scope>
</reference>
<comment type="caution">
    <text evidence="2">The sequence shown here is derived from an EMBL/GenBank/DDBJ whole genome shotgun (WGS) entry which is preliminary data.</text>
</comment>
<protein>
    <submittedName>
        <fullName evidence="2">Uncharacterized protein</fullName>
    </submittedName>
</protein>
<dbReference type="AlphaFoldDB" id="A0AAV1RFB5"/>
<keyword evidence="1" id="KW-0472">Membrane</keyword>
<evidence type="ECO:0000313" key="3">
    <source>
        <dbReference type="Proteomes" id="UP001314170"/>
    </source>
</evidence>
<evidence type="ECO:0000256" key="1">
    <source>
        <dbReference type="SAM" id="Phobius"/>
    </source>
</evidence>
<organism evidence="2 3">
    <name type="scientific">Dovyalis caffra</name>
    <dbReference type="NCBI Taxonomy" id="77055"/>
    <lineage>
        <taxon>Eukaryota</taxon>
        <taxon>Viridiplantae</taxon>
        <taxon>Streptophyta</taxon>
        <taxon>Embryophyta</taxon>
        <taxon>Tracheophyta</taxon>
        <taxon>Spermatophyta</taxon>
        <taxon>Magnoliopsida</taxon>
        <taxon>eudicotyledons</taxon>
        <taxon>Gunneridae</taxon>
        <taxon>Pentapetalae</taxon>
        <taxon>rosids</taxon>
        <taxon>fabids</taxon>
        <taxon>Malpighiales</taxon>
        <taxon>Salicaceae</taxon>
        <taxon>Flacourtieae</taxon>
        <taxon>Dovyalis</taxon>
    </lineage>
</organism>
<dbReference type="Proteomes" id="UP001314170">
    <property type="component" value="Unassembled WGS sequence"/>
</dbReference>
<keyword evidence="3" id="KW-1185">Reference proteome</keyword>
<dbReference type="EMBL" id="CAWUPB010000936">
    <property type="protein sequence ID" value="CAK7333585.1"/>
    <property type="molecule type" value="Genomic_DNA"/>
</dbReference>
<gene>
    <name evidence="2" type="ORF">DCAF_LOCUS9516</name>
</gene>
<evidence type="ECO:0000313" key="2">
    <source>
        <dbReference type="EMBL" id="CAK7333585.1"/>
    </source>
</evidence>
<proteinExistence type="predicted"/>
<keyword evidence="1" id="KW-0812">Transmembrane</keyword>
<sequence>MGENGPVVLHYKRKPRCLSIENTSTATNFRQSSGGGQWRRWQTTSGHILDLKLEVAEVMLRARGSIYYLIVGYIRLFASGFATILLLVILDPVLGCIFSVLWVCLFARLTYGSYKELSELLRHTAQLGRDWRTTLLGNFRQHRNENPKQANQPPPSEANPPAFACVRLHQLGRGLWSKPVGIFRYRKGEETNQAQANLLPSPV</sequence>
<keyword evidence="1" id="KW-1133">Transmembrane helix</keyword>
<name>A0AAV1RFB5_9ROSI</name>
<accession>A0AAV1RFB5</accession>
<dbReference type="PANTHER" id="PTHR34115:SF7">
    <property type="entry name" value="PGG DOMAIN-CONTAINING PROTEIN"/>
    <property type="match status" value="1"/>
</dbReference>
<dbReference type="PANTHER" id="PTHR34115">
    <property type="entry name" value="PROTEIN, PUTATIVE-RELATED"/>
    <property type="match status" value="1"/>
</dbReference>
<feature type="transmembrane region" description="Helical" evidence="1">
    <location>
        <begin position="92"/>
        <end position="111"/>
    </location>
</feature>
<dbReference type="InterPro" id="IPR053258">
    <property type="entry name" value="Ca-permeable_cation_channel"/>
</dbReference>